<proteinExistence type="predicted"/>
<dbReference type="AlphaFoldDB" id="S2L1H7"/>
<dbReference type="RefSeq" id="WP_016361825.1">
    <property type="nucleotide sequence ID" value="NZ_KE161008.1"/>
</dbReference>
<dbReference type="SUPFAM" id="SSF53649">
    <property type="entry name" value="Alkaline phosphatase-like"/>
    <property type="match status" value="1"/>
</dbReference>
<organism evidence="1 2">
    <name type="scientific">Fusobacterium ulcerans 12-1B</name>
    <dbReference type="NCBI Taxonomy" id="457404"/>
    <lineage>
        <taxon>Bacteria</taxon>
        <taxon>Fusobacteriati</taxon>
        <taxon>Fusobacteriota</taxon>
        <taxon>Fusobacteriia</taxon>
        <taxon>Fusobacteriales</taxon>
        <taxon>Fusobacteriaceae</taxon>
        <taxon>Fusobacterium</taxon>
    </lineage>
</organism>
<dbReference type="Proteomes" id="UP000003233">
    <property type="component" value="Unassembled WGS sequence"/>
</dbReference>
<dbReference type="Pfam" id="PF01663">
    <property type="entry name" value="Phosphodiest"/>
    <property type="match status" value="1"/>
</dbReference>
<protein>
    <recommendedName>
        <fullName evidence="3">PglZ domain-containing protein</fullName>
    </recommendedName>
</protein>
<dbReference type="Gene3D" id="3.40.720.10">
    <property type="entry name" value="Alkaline Phosphatase, subunit A"/>
    <property type="match status" value="1"/>
</dbReference>
<dbReference type="HOGENOM" id="CLU_681070_0_0_0"/>
<dbReference type="PATRIC" id="fig|457404.5.peg.1958"/>
<reference evidence="1 2" key="1">
    <citation type="submission" date="2012-07" db="EMBL/GenBank/DDBJ databases">
        <title>The Genome Sequence of Fusobacterium ulcerans 12_1B.</title>
        <authorList>
            <consortium name="The Broad Institute Genome Sequencing Platform"/>
            <person name="Earl A."/>
            <person name="Ward D."/>
            <person name="Feldgarden M."/>
            <person name="Gevers D."/>
            <person name="Strauss J."/>
            <person name="Ambrose C.E."/>
            <person name="Allen-Vercoe E."/>
            <person name="Walker B."/>
            <person name="Young S.K."/>
            <person name="Zeng Q."/>
            <person name="Gargeya S."/>
            <person name="Fitzgerald M."/>
            <person name="Haas B."/>
            <person name="Abouelleil A."/>
            <person name="Alvarado L."/>
            <person name="Arachchi H.M."/>
            <person name="Berlin A.M."/>
            <person name="Chapman S.B."/>
            <person name="Goldberg J."/>
            <person name="Griggs A."/>
            <person name="Gujja S."/>
            <person name="Hansen M."/>
            <person name="Howarth C."/>
            <person name="Imamovic A."/>
            <person name="Larimer J."/>
            <person name="McCowen C."/>
            <person name="Montmayeur A."/>
            <person name="Murphy C."/>
            <person name="Neiman D."/>
            <person name="Pearson M."/>
            <person name="Priest M."/>
            <person name="Roberts A."/>
            <person name="Saif S."/>
            <person name="Shea T."/>
            <person name="Sisk P."/>
            <person name="Sykes S."/>
            <person name="Wortman J."/>
            <person name="Nusbaum C."/>
            <person name="Birren B."/>
        </authorList>
    </citation>
    <scope>NUCLEOTIDE SEQUENCE [LARGE SCALE GENOMIC DNA]</scope>
    <source>
        <strain evidence="1 2">12_1B</strain>
    </source>
</reference>
<evidence type="ECO:0000313" key="1">
    <source>
        <dbReference type="EMBL" id="EPC09055.1"/>
    </source>
</evidence>
<accession>S2L1H7</accession>
<dbReference type="EMBL" id="AGWJ02000021">
    <property type="protein sequence ID" value="EPC09055.1"/>
    <property type="molecule type" value="Genomic_DNA"/>
</dbReference>
<evidence type="ECO:0008006" key="3">
    <source>
        <dbReference type="Google" id="ProtNLM"/>
    </source>
</evidence>
<keyword evidence="2" id="KW-1185">Reference proteome</keyword>
<dbReference type="InterPro" id="IPR002591">
    <property type="entry name" value="Phosphodiest/P_Trfase"/>
</dbReference>
<sequence>MKKVIFILADAFKSEYINVCDLEFLKEEITKTNTLYIEKIYPSTGFCEIIEYVTGKPAEENGYLAQIAFKEEWEKKEVNINYWLLILEKIEKIMSKIPRIRWIYFNFVNKILKKYISEEMIRVRYKIPITLLEYFEPTESVYSYDSIEFGGKNNVFYKLKEKGVSYDIDDFVKHNKIKGTDNGRLENLITKIKSKNLKDFTLLYIGYGEIAHYNSVKNNFFNQELKNFDIKLREVVNLLKKNYEEYELMILGDHGMVNIKNYINIYPIIEEFKNKFNLNLKKDYMYFIDSTMFRLSLKNKLIISEVRTFFKNKLKGYYEENLENYFNKFDSKYGDIKILLKPGNVFYPDYFNYKKNKGMHGYNSKTQGQEGTFVSISSQKLIQEKFKEKYLYQINEYIIKELIK</sequence>
<evidence type="ECO:0000313" key="2">
    <source>
        <dbReference type="Proteomes" id="UP000003233"/>
    </source>
</evidence>
<comment type="caution">
    <text evidence="1">The sequence shown here is derived from an EMBL/GenBank/DDBJ whole genome shotgun (WGS) entry which is preliminary data.</text>
</comment>
<name>S2L1H7_9FUSO</name>
<dbReference type="InterPro" id="IPR017850">
    <property type="entry name" value="Alkaline_phosphatase_core_sf"/>
</dbReference>
<gene>
    <name evidence="1" type="ORF">HMPREF0402_04198</name>
</gene>